<protein>
    <submittedName>
        <fullName evidence="2">DUF3991 domain-containing protein</fullName>
    </submittedName>
</protein>
<feature type="domain" description="DUF3991" evidence="1">
    <location>
        <begin position="121"/>
        <end position="189"/>
    </location>
</feature>
<dbReference type="EMBL" id="QSFS01000016">
    <property type="protein sequence ID" value="RHA67067.1"/>
    <property type="molecule type" value="Genomic_DNA"/>
</dbReference>
<dbReference type="Pfam" id="PF13154">
    <property type="entry name" value="DUF3991"/>
    <property type="match status" value="1"/>
</dbReference>
<dbReference type="SUPFAM" id="SSF57783">
    <property type="entry name" value="Zinc beta-ribbon"/>
    <property type="match status" value="1"/>
</dbReference>
<dbReference type="AlphaFoldDB" id="A0A413SIE0"/>
<proteinExistence type="predicted"/>
<dbReference type="InterPro" id="IPR036977">
    <property type="entry name" value="DNA_primase_Znf_CHC2"/>
</dbReference>
<accession>A0A413SIE0</accession>
<gene>
    <name evidence="2" type="ORF">DW924_13185</name>
</gene>
<name>A0A413SIE0_9FIRM</name>
<reference evidence="2 3" key="1">
    <citation type="submission" date="2018-08" db="EMBL/GenBank/DDBJ databases">
        <title>A genome reference for cultivated species of the human gut microbiota.</title>
        <authorList>
            <person name="Zou Y."/>
            <person name="Xue W."/>
            <person name="Luo G."/>
        </authorList>
    </citation>
    <scope>NUCLEOTIDE SEQUENCE [LARGE SCALE GENOMIC DNA]</scope>
    <source>
        <strain evidence="2 3">AM42-8</strain>
    </source>
</reference>
<dbReference type="Pfam" id="PF13155">
    <property type="entry name" value="Toprim_2"/>
    <property type="match status" value="1"/>
</dbReference>
<organism evidence="2 3">
    <name type="scientific">Dorea formicigenerans</name>
    <dbReference type="NCBI Taxonomy" id="39486"/>
    <lineage>
        <taxon>Bacteria</taxon>
        <taxon>Bacillati</taxon>
        <taxon>Bacillota</taxon>
        <taxon>Clostridia</taxon>
        <taxon>Lachnospirales</taxon>
        <taxon>Lachnospiraceae</taxon>
        <taxon>Dorea</taxon>
    </lineage>
</organism>
<dbReference type="Gene3D" id="3.40.1360.10">
    <property type="match status" value="1"/>
</dbReference>
<dbReference type="Gene3D" id="3.90.580.10">
    <property type="entry name" value="Zinc finger, CHC2-type domain"/>
    <property type="match status" value="1"/>
</dbReference>
<dbReference type="GO" id="GO:0006260">
    <property type="term" value="P:DNA replication"/>
    <property type="evidence" value="ECO:0007669"/>
    <property type="project" value="InterPro"/>
</dbReference>
<dbReference type="GO" id="GO:0003677">
    <property type="term" value="F:DNA binding"/>
    <property type="evidence" value="ECO:0007669"/>
    <property type="project" value="InterPro"/>
</dbReference>
<evidence type="ECO:0000259" key="1">
    <source>
        <dbReference type="Pfam" id="PF13154"/>
    </source>
</evidence>
<evidence type="ECO:0000313" key="3">
    <source>
        <dbReference type="Proteomes" id="UP000285642"/>
    </source>
</evidence>
<dbReference type="GO" id="GO:0008270">
    <property type="term" value="F:zinc ion binding"/>
    <property type="evidence" value="ECO:0007669"/>
    <property type="project" value="InterPro"/>
</dbReference>
<sequence length="328" mass="37628">MPYIPPQVVQEVKRMDLLTYLKNYEPYELVHFSGNTYTTRTHDSLKISNGKWMWWSRGTGGRSALDYLIKVRGYSFLEAVELLAEKANIQPPLSVSEHEQLPVEKHLLLPKANRYHTNVFSYLTGRGIDAEIIRYCMKTGRIYESAYYHNAVFVGMDQQGKPQYAALRGINTDFIGEANGSDKNYSFSISAKETSDKVHVFESAIDLLSYATMQKLDGKEWQTEHLLSLAGVYQPAKEIEKSKVPAALTRFLKEHSDVKEIVLHLDNDCAGRFATKAIQTVVPEKYHVKDQPPTKGKDCNDMLCLRLNLRLTKREKSKNQKSSRQWER</sequence>
<dbReference type="SUPFAM" id="SSF56731">
    <property type="entry name" value="DNA primase core"/>
    <property type="match status" value="1"/>
</dbReference>
<dbReference type="InterPro" id="IPR025054">
    <property type="entry name" value="DUF3991"/>
</dbReference>
<dbReference type="Proteomes" id="UP000285642">
    <property type="component" value="Unassembled WGS sequence"/>
</dbReference>
<comment type="caution">
    <text evidence="2">The sequence shown here is derived from an EMBL/GenBank/DDBJ whole genome shotgun (WGS) entry which is preliminary data.</text>
</comment>
<dbReference type="RefSeq" id="WP_118364946.1">
    <property type="nucleotide sequence ID" value="NZ_QSFS01000016.1"/>
</dbReference>
<evidence type="ECO:0000313" key="2">
    <source>
        <dbReference type="EMBL" id="RHA67067.1"/>
    </source>
</evidence>